<dbReference type="Proteomes" id="UP000326950">
    <property type="component" value="Unassembled WGS sequence"/>
</dbReference>
<reference evidence="1 2" key="1">
    <citation type="submission" date="2019-04" db="EMBL/GenBank/DDBJ databases">
        <title>Friends and foes A comparative genomics study of 23 Aspergillus species from section Flavi.</title>
        <authorList>
            <consortium name="DOE Joint Genome Institute"/>
            <person name="Kjaerbolling I."/>
            <person name="Vesth T."/>
            <person name="Frisvad J.C."/>
            <person name="Nybo J.L."/>
            <person name="Theobald S."/>
            <person name="Kildgaard S."/>
            <person name="Isbrandt T."/>
            <person name="Kuo A."/>
            <person name="Sato A."/>
            <person name="Lyhne E.K."/>
            <person name="Kogle M.E."/>
            <person name="Wiebenga A."/>
            <person name="Kun R.S."/>
            <person name="Lubbers R.J."/>
            <person name="Makela M.R."/>
            <person name="Barry K."/>
            <person name="Chovatia M."/>
            <person name="Clum A."/>
            <person name="Daum C."/>
            <person name="Haridas S."/>
            <person name="He G."/>
            <person name="LaButti K."/>
            <person name="Lipzen A."/>
            <person name="Mondo S."/>
            <person name="Riley R."/>
            <person name="Salamov A."/>
            <person name="Simmons B.A."/>
            <person name="Magnuson J.K."/>
            <person name="Henrissat B."/>
            <person name="Mortensen U.H."/>
            <person name="Larsen T.O."/>
            <person name="Devries R.P."/>
            <person name="Grigoriev I.V."/>
            <person name="Machida M."/>
            <person name="Baker S.E."/>
            <person name="Andersen M.R."/>
        </authorList>
    </citation>
    <scope>NUCLEOTIDE SEQUENCE [LARGE SCALE GENOMIC DNA]</scope>
    <source>
        <strain evidence="1 2">CBS 117626</strain>
    </source>
</reference>
<evidence type="ECO:0000313" key="1">
    <source>
        <dbReference type="EMBL" id="KAE8157767.1"/>
    </source>
</evidence>
<accession>A0A5N6UGL8</accession>
<evidence type="ECO:0000313" key="2">
    <source>
        <dbReference type="Proteomes" id="UP000326950"/>
    </source>
</evidence>
<proteinExistence type="predicted"/>
<dbReference type="PROSITE" id="PS51257">
    <property type="entry name" value="PROKAR_LIPOPROTEIN"/>
    <property type="match status" value="1"/>
</dbReference>
<dbReference type="AlphaFoldDB" id="A0A5N6UGL8"/>
<gene>
    <name evidence="1" type="ORF">BDV40DRAFT_277417</name>
</gene>
<dbReference type="EMBL" id="ML738713">
    <property type="protein sequence ID" value="KAE8157767.1"/>
    <property type="molecule type" value="Genomic_DNA"/>
</dbReference>
<keyword evidence="2" id="KW-1185">Reference proteome</keyword>
<name>A0A5N6UGL8_ASPTM</name>
<protein>
    <submittedName>
        <fullName evidence="1">Uncharacterized protein</fullName>
    </submittedName>
</protein>
<sequence>MHFRDTNHPLISTQENIALGTLVFAACRCICSSPRALIEHALRLCLEEPGDNPCYYV</sequence>
<organism evidence="1 2">
    <name type="scientific">Aspergillus tamarii</name>
    <dbReference type="NCBI Taxonomy" id="41984"/>
    <lineage>
        <taxon>Eukaryota</taxon>
        <taxon>Fungi</taxon>
        <taxon>Dikarya</taxon>
        <taxon>Ascomycota</taxon>
        <taxon>Pezizomycotina</taxon>
        <taxon>Eurotiomycetes</taxon>
        <taxon>Eurotiomycetidae</taxon>
        <taxon>Eurotiales</taxon>
        <taxon>Aspergillaceae</taxon>
        <taxon>Aspergillus</taxon>
        <taxon>Aspergillus subgen. Circumdati</taxon>
    </lineage>
</organism>